<reference evidence="2 3" key="1">
    <citation type="submission" date="2019-08" db="EMBL/GenBank/DDBJ databases">
        <title>Deep-cultivation of Planctomycetes and their phenomic and genomic characterization uncovers novel biology.</title>
        <authorList>
            <person name="Wiegand S."/>
            <person name="Jogler M."/>
            <person name="Boedeker C."/>
            <person name="Pinto D."/>
            <person name="Vollmers J."/>
            <person name="Rivas-Marin E."/>
            <person name="Kohn T."/>
            <person name="Peeters S.H."/>
            <person name="Heuer A."/>
            <person name="Rast P."/>
            <person name="Oberbeckmann S."/>
            <person name="Bunk B."/>
            <person name="Jeske O."/>
            <person name="Meyerdierks A."/>
            <person name="Storesund J.E."/>
            <person name="Kallscheuer N."/>
            <person name="Luecker S."/>
            <person name="Lage O.M."/>
            <person name="Pohl T."/>
            <person name="Merkel B.J."/>
            <person name="Hornburger P."/>
            <person name="Mueller R.-W."/>
            <person name="Bruemmer F."/>
            <person name="Labrenz M."/>
            <person name="Spormann A.M."/>
            <person name="Op den Camp H."/>
            <person name="Overmann J."/>
            <person name="Amann R."/>
            <person name="Jetten M.S.M."/>
            <person name="Mascher T."/>
            <person name="Medema M.H."/>
            <person name="Devos D.P."/>
            <person name="Kaster A.-K."/>
            <person name="Ovreas L."/>
            <person name="Rohde M."/>
            <person name="Galperin M.Y."/>
            <person name="Jogler C."/>
        </authorList>
    </citation>
    <scope>NUCLEOTIDE SEQUENCE [LARGE SCALE GENOMIC DNA]</scope>
    <source>
        <strain evidence="2 3">OJF2</strain>
    </source>
</reference>
<keyword evidence="1" id="KW-0732">Signal</keyword>
<accession>A0A5B9WDX7</accession>
<dbReference type="KEGG" id="agv:OJF2_67690"/>
<gene>
    <name evidence="2" type="ORF">OJF2_67690</name>
</gene>
<dbReference type="EMBL" id="CP042997">
    <property type="protein sequence ID" value="QEH38171.1"/>
    <property type="molecule type" value="Genomic_DNA"/>
</dbReference>
<dbReference type="Proteomes" id="UP000324233">
    <property type="component" value="Chromosome"/>
</dbReference>
<dbReference type="RefSeq" id="WP_246196270.1">
    <property type="nucleotide sequence ID" value="NZ_CP042997.1"/>
</dbReference>
<organism evidence="2 3">
    <name type="scientific">Aquisphaera giovannonii</name>
    <dbReference type="NCBI Taxonomy" id="406548"/>
    <lineage>
        <taxon>Bacteria</taxon>
        <taxon>Pseudomonadati</taxon>
        <taxon>Planctomycetota</taxon>
        <taxon>Planctomycetia</taxon>
        <taxon>Isosphaerales</taxon>
        <taxon>Isosphaeraceae</taxon>
        <taxon>Aquisphaera</taxon>
    </lineage>
</organism>
<evidence type="ECO:0000313" key="2">
    <source>
        <dbReference type="EMBL" id="QEH38171.1"/>
    </source>
</evidence>
<name>A0A5B9WDX7_9BACT</name>
<evidence type="ECO:0008006" key="4">
    <source>
        <dbReference type="Google" id="ProtNLM"/>
    </source>
</evidence>
<feature type="signal peptide" evidence="1">
    <location>
        <begin position="1"/>
        <end position="25"/>
    </location>
</feature>
<feature type="chain" id="PRO_5022717918" description="DUF885 domain-containing protein" evidence="1">
    <location>
        <begin position="26"/>
        <end position="601"/>
    </location>
</feature>
<dbReference type="PANTHER" id="PTHR33361">
    <property type="entry name" value="GLR0591 PROTEIN"/>
    <property type="match status" value="1"/>
</dbReference>
<evidence type="ECO:0000256" key="1">
    <source>
        <dbReference type="SAM" id="SignalP"/>
    </source>
</evidence>
<dbReference type="Pfam" id="PF05960">
    <property type="entry name" value="DUF885"/>
    <property type="match status" value="1"/>
</dbReference>
<protein>
    <recommendedName>
        <fullName evidence="4">DUF885 domain-containing protein</fullName>
    </recommendedName>
</protein>
<proteinExistence type="predicted"/>
<dbReference type="PANTHER" id="PTHR33361:SF15">
    <property type="entry name" value="DUF885 FAMILY LIPOPROTEIN"/>
    <property type="match status" value="1"/>
</dbReference>
<dbReference type="AlphaFoldDB" id="A0A5B9WDX7"/>
<evidence type="ECO:0000313" key="3">
    <source>
        <dbReference type="Proteomes" id="UP000324233"/>
    </source>
</evidence>
<keyword evidence="3" id="KW-1185">Reference proteome</keyword>
<sequence precursor="true">MRLPLVATASLSLVTLMMIAPIASGDGPARPGGDERLQATFRDYLNELFRREPLTATSLGDHSHDDRLDDIEPAARKATLDFKRATLETLSREIDPATLSADGRVDLDIFRNALTRDIWLAENFKPFEEDPRVYGDYTTGSVYLLLTQSSLPKDANLAHAMARMEQIPRILSVARRTITSPPKVVTETAIRQAEGAVAFYTTELFELAGQKPGEGPLGAKAAALVPAIKAHVEFLKKEVLPRAGENWRIGREKFARKLEMELDSGLGADEVLAEARREANRVQREMEVIARQAWGTLFPGKVIPTDDPAGRRELVRRVLEKVADDHGTAETLVDEARATVGDIKAFIRDRKILALPEPDQCRIIAMPEFMRGNSVAYLNPAPPLDARGSSEYAISPPPADWSKARADSLLREYNRAMLKILTIHEAYPGHYVQLEYSNRCPSLVRKVLSSGTFAEGWAVYTEQMMLDQGFGDGDLGLRLNQLKFYLRAVVNAILDHEMHAGTMTDDQALDLLMNRAYQTEGEAVGKIIRSKQSSCQLSTYFVGRMAFYRLRQAIQAQQGESFDLARYHEAALSHGTIPVKHLPALVRRTLALPAEDHKPGL</sequence>
<dbReference type="InterPro" id="IPR010281">
    <property type="entry name" value="DUF885"/>
</dbReference>